<evidence type="ECO:0000256" key="4">
    <source>
        <dbReference type="ARBA" id="ARBA00022737"/>
    </source>
</evidence>
<feature type="region of interest" description="Disordered" evidence="7">
    <location>
        <begin position="211"/>
        <end position="241"/>
    </location>
</feature>
<feature type="compositionally biased region" description="Basic and acidic residues" evidence="7">
    <location>
        <begin position="71"/>
        <end position="82"/>
    </location>
</feature>
<dbReference type="GO" id="GO:0006364">
    <property type="term" value="P:rRNA processing"/>
    <property type="evidence" value="ECO:0007669"/>
    <property type="project" value="UniProtKB-KW"/>
</dbReference>
<feature type="region of interest" description="Disordered" evidence="7">
    <location>
        <begin position="524"/>
        <end position="544"/>
    </location>
</feature>
<comment type="subcellular location">
    <subcellularLocation>
        <location evidence="1">Nucleus</location>
        <location evidence="1">Nucleolus</location>
    </subcellularLocation>
</comment>
<keyword evidence="5" id="KW-0539">Nucleus</keyword>
<accession>A0A6A6YGU0</accession>
<evidence type="ECO:0000256" key="6">
    <source>
        <dbReference type="ARBA" id="ARBA00025767"/>
    </source>
</evidence>
<dbReference type="SUPFAM" id="SSF50978">
    <property type="entry name" value="WD40 repeat-like"/>
    <property type="match status" value="1"/>
</dbReference>
<sequence>MAPVKAKAPSKKERQPELPEETNAQALIKAPTPDESSDDDQEEFAGFDDDDSEEDHEDDEEQEQGEISGSDWEKDSTEEALERAVFGDAVGFREGLRSLAADEKRGLDDEEDQEDGMELDRLADADLFFIDSGPGPAPAGGGGSDGEDGEFQGKHREQPAWEDSDDERISVSLASVPRLRKLRKTEEEDVISGKEYVKRLRKQYERLHPTPDWARTATIKKRRRSDASGSDTDSSADEMDVDRDSISVQPLAKLLQDADMLTKGLNSRSNKRRKLQPEVLDIQRMKDISGALPSAITSLSFHPTLPLLLSSGPASTLYLHHIHPHPPNPNPLLTSLHIKRNPLTTTAFHPTDSRVFLSARRRYFHIWNLTTGLVEKVTRVYGHQDEQRSMEDFSLSPNGQYMALKGTARKGGGVVNFLNAYTLQWIAQCRVDGLGGIADFSWWGDGRGITIASKNGEVSEWNVEEKRLVARWVDDGAVGTTTIALGGKSGRDGWIGGDRWVAVGSSSGIVNIYDRRAWSANRKIPSSDSDDEEVVNGGIPKAPKPTRVLDHLTTPTSHLAFSPDGQLLAMSSRWKKNALRLVHLPSCTVYRNWPTDKTPLGRITAIAWGKADREEALAFLSVANEQGMIKLWEVRA</sequence>
<evidence type="ECO:0000256" key="7">
    <source>
        <dbReference type="SAM" id="MobiDB-lite"/>
    </source>
</evidence>
<evidence type="ECO:0000256" key="2">
    <source>
        <dbReference type="ARBA" id="ARBA00022552"/>
    </source>
</evidence>
<dbReference type="PANTHER" id="PTHR18359:SF0">
    <property type="entry name" value="U3 SMALL NUCLEOLAR RNA-ASSOCIATED PROTEIN 18 HOMOLOG"/>
    <property type="match status" value="1"/>
</dbReference>
<gene>
    <name evidence="8 10" type="ORF">BDZ99DRAFT_446615</name>
</gene>
<dbReference type="InterPro" id="IPR045161">
    <property type="entry name" value="Utp18"/>
</dbReference>
<evidence type="ECO:0000313" key="10">
    <source>
        <dbReference type="RefSeq" id="XP_033574717.1"/>
    </source>
</evidence>
<feature type="compositionally biased region" description="Acidic residues" evidence="7">
    <location>
        <begin position="108"/>
        <end position="117"/>
    </location>
</feature>
<evidence type="ECO:0000256" key="5">
    <source>
        <dbReference type="ARBA" id="ARBA00023242"/>
    </source>
</evidence>
<name>A0A6A6YGU0_9PEZI</name>
<dbReference type="RefSeq" id="XP_033574717.1">
    <property type="nucleotide sequence ID" value="XM_033717978.1"/>
</dbReference>
<evidence type="ECO:0000256" key="3">
    <source>
        <dbReference type="ARBA" id="ARBA00022574"/>
    </source>
</evidence>
<protein>
    <submittedName>
        <fullName evidence="8 10">WD40 repeat-like protein</fullName>
    </submittedName>
</protein>
<comment type="similarity">
    <text evidence="6">Belongs to the WD repeat UTP18 family.</text>
</comment>
<feature type="compositionally biased region" description="Acidic residues" evidence="7">
    <location>
        <begin position="35"/>
        <end position="64"/>
    </location>
</feature>
<dbReference type="InterPro" id="IPR036322">
    <property type="entry name" value="WD40_repeat_dom_sf"/>
</dbReference>
<organism evidence="8">
    <name type="scientific">Mytilinidion resinicola</name>
    <dbReference type="NCBI Taxonomy" id="574789"/>
    <lineage>
        <taxon>Eukaryota</taxon>
        <taxon>Fungi</taxon>
        <taxon>Dikarya</taxon>
        <taxon>Ascomycota</taxon>
        <taxon>Pezizomycotina</taxon>
        <taxon>Dothideomycetes</taxon>
        <taxon>Pleosporomycetidae</taxon>
        <taxon>Mytilinidiales</taxon>
        <taxon>Mytilinidiaceae</taxon>
        <taxon>Mytilinidion</taxon>
    </lineage>
</organism>
<evidence type="ECO:0000256" key="1">
    <source>
        <dbReference type="ARBA" id="ARBA00004604"/>
    </source>
</evidence>
<dbReference type="InterPro" id="IPR001680">
    <property type="entry name" value="WD40_rpt"/>
</dbReference>
<reference evidence="10" key="3">
    <citation type="submission" date="2025-04" db="UniProtKB">
        <authorList>
            <consortium name="RefSeq"/>
        </authorList>
    </citation>
    <scope>IDENTIFICATION</scope>
    <source>
        <strain evidence="10">CBS 304.34</strain>
    </source>
</reference>
<dbReference type="InterPro" id="IPR015943">
    <property type="entry name" value="WD40/YVTN_repeat-like_dom_sf"/>
</dbReference>
<keyword evidence="2" id="KW-0698">rRNA processing</keyword>
<proteinExistence type="inferred from homology"/>
<keyword evidence="3" id="KW-0853">WD repeat</keyword>
<feature type="region of interest" description="Disordered" evidence="7">
    <location>
        <begin position="1"/>
        <end position="172"/>
    </location>
</feature>
<dbReference type="GO" id="GO:0032040">
    <property type="term" value="C:small-subunit processome"/>
    <property type="evidence" value="ECO:0007669"/>
    <property type="project" value="TreeGrafter"/>
</dbReference>
<dbReference type="OrthoDB" id="1935146at2759"/>
<dbReference type="Proteomes" id="UP000504636">
    <property type="component" value="Unplaced"/>
</dbReference>
<reference evidence="10" key="2">
    <citation type="submission" date="2020-04" db="EMBL/GenBank/DDBJ databases">
        <authorList>
            <consortium name="NCBI Genome Project"/>
        </authorList>
    </citation>
    <scope>NUCLEOTIDE SEQUENCE</scope>
    <source>
        <strain evidence="10">CBS 304.34</strain>
    </source>
</reference>
<dbReference type="EMBL" id="MU003704">
    <property type="protein sequence ID" value="KAF2807753.1"/>
    <property type="molecule type" value="Genomic_DNA"/>
</dbReference>
<feature type="compositionally biased region" description="Basic and acidic residues" evidence="7">
    <location>
        <begin position="94"/>
        <end position="107"/>
    </location>
</feature>
<dbReference type="FunFam" id="2.130.10.10:FF:000549">
    <property type="entry name" value="Small nucleolar ribonucleoprotein complex subunit"/>
    <property type="match status" value="1"/>
</dbReference>
<dbReference type="PANTHER" id="PTHR18359">
    <property type="entry name" value="WD-REPEAT PROTEIN-RELATED"/>
    <property type="match status" value="1"/>
</dbReference>
<evidence type="ECO:0000313" key="9">
    <source>
        <dbReference type="Proteomes" id="UP000504636"/>
    </source>
</evidence>
<keyword evidence="9" id="KW-1185">Reference proteome</keyword>
<reference evidence="8 10" key="1">
    <citation type="journal article" date="2020" name="Stud. Mycol.">
        <title>101 Dothideomycetes genomes: a test case for predicting lifestyles and emergence of pathogens.</title>
        <authorList>
            <person name="Haridas S."/>
            <person name="Albert R."/>
            <person name="Binder M."/>
            <person name="Bloem J."/>
            <person name="Labutti K."/>
            <person name="Salamov A."/>
            <person name="Andreopoulos B."/>
            <person name="Baker S."/>
            <person name="Barry K."/>
            <person name="Bills G."/>
            <person name="Bluhm B."/>
            <person name="Cannon C."/>
            <person name="Castanera R."/>
            <person name="Culley D."/>
            <person name="Daum C."/>
            <person name="Ezra D."/>
            <person name="Gonzalez J."/>
            <person name="Henrissat B."/>
            <person name="Kuo A."/>
            <person name="Liang C."/>
            <person name="Lipzen A."/>
            <person name="Lutzoni F."/>
            <person name="Magnuson J."/>
            <person name="Mondo S."/>
            <person name="Nolan M."/>
            <person name="Ohm R."/>
            <person name="Pangilinan J."/>
            <person name="Park H.-J."/>
            <person name="Ramirez L."/>
            <person name="Alfaro M."/>
            <person name="Sun H."/>
            <person name="Tritt A."/>
            <person name="Yoshinaga Y."/>
            <person name="Zwiers L.-H."/>
            <person name="Turgeon B."/>
            <person name="Goodwin S."/>
            <person name="Spatafora J."/>
            <person name="Crous P."/>
            <person name="Grigoriev I."/>
        </authorList>
    </citation>
    <scope>NUCLEOTIDE SEQUENCE</scope>
    <source>
        <strain evidence="8 10">CBS 304.34</strain>
    </source>
</reference>
<dbReference type="GO" id="GO:0034388">
    <property type="term" value="C:Pwp2p-containing subcomplex of 90S preribosome"/>
    <property type="evidence" value="ECO:0007669"/>
    <property type="project" value="TreeGrafter"/>
</dbReference>
<dbReference type="SMART" id="SM00320">
    <property type="entry name" value="WD40"/>
    <property type="match status" value="5"/>
</dbReference>
<evidence type="ECO:0000313" key="8">
    <source>
        <dbReference type="EMBL" id="KAF2807753.1"/>
    </source>
</evidence>
<keyword evidence="4" id="KW-0677">Repeat</keyword>
<dbReference type="Gene3D" id="2.130.10.10">
    <property type="entry name" value="YVTN repeat-like/Quinoprotein amine dehydrogenase"/>
    <property type="match status" value="1"/>
</dbReference>
<dbReference type="GeneID" id="54458871"/>
<dbReference type="AlphaFoldDB" id="A0A6A6YGU0"/>